<gene>
    <name evidence="1" type="ORF">QVD17_00196</name>
</gene>
<accession>A0AAD8L7E7</accession>
<dbReference type="AlphaFoldDB" id="A0AAD8L7E7"/>
<protein>
    <submittedName>
        <fullName evidence="1">Uncharacterized protein</fullName>
    </submittedName>
</protein>
<proteinExistence type="predicted"/>
<evidence type="ECO:0000313" key="2">
    <source>
        <dbReference type="Proteomes" id="UP001229421"/>
    </source>
</evidence>
<comment type="caution">
    <text evidence="1">The sequence shown here is derived from an EMBL/GenBank/DDBJ whole genome shotgun (WGS) entry which is preliminary data.</text>
</comment>
<reference evidence="1" key="1">
    <citation type="journal article" date="2023" name="bioRxiv">
        <title>Improved chromosome-level genome assembly for marigold (Tagetes erecta).</title>
        <authorList>
            <person name="Jiang F."/>
            <person name="Yuan L."/>
            <person name="Wang S."/>
            <person name="Wang H."/>
            <person name="Xu D."/>
            <person name="Wang A."/>
            <person name="Fan W."/>
        </authorList>
    </citation>
    <scope>NUCLEOTIDE SEQUENCE</scope>
    <source>
        <strain evidence="1">WSJ</strain>
        <tissue evidence="1">Leaf</tissue>
    </source>
</reference>
<keyword evidence="2" id="KW-1185">Reference proteome</keyword>
<name>A0AAD8L7E7_TARER</name>
<evidence type="ECO:0000313" key="1">
    <source>
        <dbReference type="EMBL" id="KAK1434453.1"/>
    </source>
</evidence>
<sequence length="88" mass="9899">MAVVVAVVRPSPFLGHIDFGILALQQLIGYLDMELYYGEQKLHRRRWRVYTTVKGSVSAVSAPYHSGCRKITHTQLHKWVGVGWGGFG</sequence>
<dbReference type="EMBL" id="JAUHHV010000001">
    <property type="protein sequence ID" value="KAK1434453.1"/>
    <property type="molecule type" value="Genomic_DNA"/>
</dbReference>
<dbReference type="Proteomes" id="UP001229421">
    <property type="component" value="Unassembled WGS sequence"/>
</dbReference>
<organism evidence="1 2">
    <name type="scientific">Tagetes erecta</name>
    <name type="common">African marigold</name>
    <dbReference type="NCBI Taxonomy" id="13708"/>
    <lineage>
        <taxon>Eukaryota</taxon>
        <taxon>Viridiplantae</taxon>
        <taxon>Streptophyta</taxon>
        <taxon>Embryophyta</taxon>
        <taxon>Tracheophyta</taxon>
        <taxon>Spermatophyta</taxon>
        <taxon>Magnoliopsida</taxon>
        <taxon>eudicotyledons</taxon>
        <taxon>Gunneridae</taxon>
        <taxon>Pentapetalae</taxon>
        <taxon>asterids</taxon>
        <taxon>campanulids</taxon>
        <taxon>Asterales</taxon>
        <taxon>Asteraceae</taxon>
        <taxon>Asteroideae</taxon>
        <taxon>Heliantheae alliance</taxon>
        <taxon>Tageteae</taxon>
        <taxon>Tagetes</taxon>
    </lineage>
</organism>